<evidence type="ECO:0000256" key="4">
    <source>
        <dbReference type="ARBA" id="ARBA00022729"/>
    </source>
</evidence>
<evidence type="ECO:0000256" key="11">
    <source>
        <dbReference type="SAM" id="MobiDB-lite"/>
    </source>
</evidence>
<evidence type="ECO:0000256" key="6">
    <source>
        <dbReference type="ARBA" id="ARBA00023136"/>
    </source>
</evidence>
<protein>
    <recommendedName>
        <fullName evidence="14">Heparanase-like protein 2</fullName>
    </recommendedName>
</protein>
<keyword evidence="4" id="KW-0732">Signal</keyword>
<dbReference type="PANTHER" id="PTHR14363">
    <property type="entry name" value="HEPARANASE-RELATED"/>
    <property type="match status" value="1"/>
</dbReference>
<keyword evidence="8" id="KW-0458">Lysosome</keyword>
<evidence type="ECO:0000256" key="5">
    <source>
        <dbReference type="ARBA" id="ARBA00022801"/>
    </source>
</evidence>
<evidence type="ECO:0000313" key="13">
    <source>
        <dbReference type="Proteomes" id="UP001642360"/>
    </source>
</evidence>
<feature type="region of interest" description="Disordered" evidence="11">
    <location>
        <begin position="14"/>
        <end position="37"/>
    </location>
</feature>
<comment type="function">
    <text evidence="10">Endoglycosidase which is a cell surface and extracellular matrix-degrading enzyme. Cleaves heparan sulfate proteoglycans (HSPGs) into heparan sulfate side chains and core proteoglycans.</text>
</comment>
<dbReference type="Gene3D" id="3.20.20.80">
    <property type="entry name" value="Glycosidases"/>
    <property type="match status" value="1"/>
</dbReference>
<dbReference type="InterPro" id="IPR005199">
    <property type="entry name" value="Glyco_hydro_79"/>
</dbReference>
<keyword evidence="3" id="KW-0964">Secreted</keyword>
<evidence type="ECO:0000256" key="1">
    <source>
        <dbReference type="ARBA" id="ARBA00004613"/>
    </source>
</evidence>
<keyword evidence="13" id="KW-1185">Reference proteome</keyword>
<dbReference type="EMBL" id="CAUOFW020001225">
    <property type="protein sequence ID" value="CAK9142394.1"/>
    <property type="molecule type" value="Genomic_DNA"/>
</dbReference>
<dbReference type="GO" id="GO:0005765">
    <property type="term" value="C:lysosomal membrane"/>
    <property type="evidence" value="ECO:0007669"/>
    <property type="project" value="UniProtKB-SubCell"/>
</dbReference>
<comment type="subcellular location">
    <subcellularLocation>
        <location evidence="9">Lysosome membrane</location>
        <topology evidence="9">Peripheral membrane protein</topology>
    </subcellularLocation>
    <subcellularLocation>
        <location evidence="1">Secreted</location>
    </subcellularLocation>
</comment>
<accession>A0ABC8RBR4</accession>
<evidence type="ECO:0000256" key="3">
    <source>
        <dbReference type="ARBA" id="ARBA00022525"/>
    </source>
</evidence>
<sequence length="544" mass="60566">MVLPKSEFISYPSDNHSITRTPQAGPLGTKTGRNRTDRPWTMDKMVKELSLGRAGLSLEFSRTFIIWSNLNLTHGHPFNDSSFLLKSFKFCGKKIAAFNPLRLRIGGSLQDQVVYNVRASANKCPHFKKKKDGLFGFSKGCLHMKRWDKINKLFKETGVLHTFGFNALYGRKKSEDDNSLWEGDWDLQNARDLMEYTVSKGYKIDSYELGFFAHNCSTYCPLGNELSGSGVSARLEAEQYGKDIVALKNLVKEVYPDPKDQPKVLGPAGFYDEKWFNTFLQVSGPGVVDGLTHHVYNLGAGVDSNLINKVQDPFFLDQIAQTFKDISTTVKEFGPWSGAWVGESGGAYNSGGKDVSHTFVNGFWYLDQLGMTSTFNHKVYCRQAFIGGNYALLNTTTFIPNPDYYGALLWHRLMGKNVLSTNHDSSPYLRAYSHCSKNSHGIAVLLINMSNSTTFEVSVVDDLNLYPGLHSEDGEQREEYHLTPKDGNIQSDVLLLNGTPLKLTESLNIPALNPELVDPPTPITVAPDSIVFATLKGFKAPACA</sequence>
<dbReference type="Pfam" id="PF03662">
    <property type="entry name" value="Glyco_hydro_79n"/>
    <property type="match status" value="1"/>
</dbReference>
<dbReference type="AlphaFoldDB" id="A0ABC8RBR4"/>
<evidence type="ECO:0000256" key="9">
    <source>
        <dbReference type="ARBA" id="ARBA00023765"/>
    </source>
</evidence>
<evidence type="ECO:0000256" key="7">
    <source>
        <dbReference type="ARBA" id="ARBA00023180"/>
    </source>
</evidence>
<dbReference type="FunFam" id="3.20.20.80:FF:000023">
    <property type="entry name" value="heparanase-like protein 3"/>
    <property type="match status" value="1"/>
</dbReference>
<evidence type="ECO:0000256" key="10">
    <source>
        <dbReference type="ARBA" id="ARBA00055929"/>
    </source>
</evidence>
<name>A0ABC8RBR4_9AQUA</name>
<organism evidence="12 13">
    <name type="scientific">Ilex paraguariensis</name>
    <name type="common">yerba mate</name>
    <dbReference type="NCBI Taxonomy" id="185542"/>
    <lineage>
        <taxon>Eukaryota</taxon>
        <taxon>Viridiplantae</taxon>
        <taxon>Streptophyta</taxon>
        <taxon>Embryophyta</taxon>
        <taxon>Tracheophyta</taxon>
        <taxon>Spermatophyta</taxon>
        <taxon>Magnoliopsida</taxon>
        <taxon>eudicotyledons</taxon>
        <taxon>Gunneridae</taxon>
        <taxon>Pentapetalae</taxon>
        <taxon>asterids</taxon>
        <taxon>campanulids</taxon>
        <taxon>Aquifoliales</taxon>
        <taxon>Aquifoliaceae</taxon>
        <taxon>Ilex</taxon>
    </lineage>
</organism>
<dbReference type="Proteomes" id="UP001642360">
    <property type="component" value="Unassembled WGS sequence"/>
</dbReference>
<dbReference type="InterPro" id="IPR017853">
    <property type="entry name" value="GH"/>
</dbReference>
<keyword evidence="6" id="KW-0472">Membrane</keyword>
<comment type="similarity">
    <text evidence="2">Belongs to the glycosyl hydrolase 79 family.</text>
</comment>
<evidence type="ECO:0000313" key="12">
    <source>
        <dbReference type="EMBL" id="CAK9142394.1"/>
    </source>
</evidence>
<comment type="caution">
    <text evidence="12">The sequence shown here is derived from an EMBL/GenBank/DDBJ whole genome shotgun (WGS) entry which is preliminary data.</text>
</comment>
<dbReference type="GO" id="GO:0016787">
    <property type="term" value="F:hydrolase activity"/>
    <property type="evidence" value="ECO:0007669"/>
    <property type="project" value="UniProtKB-KW"/>
</dbReference>
<evidence type="ECO:0008006" key="14">
    <source>
        <dbReference type="Google" id="ProtNLM"/>
    </source>
</evidence>
<gene>
    <name evidence="12" type="ORF">ILEXP_LOCUS10081</name>
</gene>
<keyword evidence="7" id="KW-0325">Glycoprotein</keyword>
<keyword evidence="5" id="KW-0378">Hydrolase</keyword>
<dbReference type="GO" id="GO:0005576">
    <property type="term" value="C:extracellular region"/>
    <property type="evidence" value="ECO:0007669"/>
    <property type="project" value="UniProtKB-SubCell"/>
</dbReference>
<dbReference type="PANTHER" id="PTHR14363:SF13">
    <property type="entry name" value="OS07G0598400 PROTEIN"/>
    <property type="match status" value="1"/>
</dbReference>
<reference evidence="12 13" key="1">
    <citation type="submission" date="2024-02" db="EMBL/GenBank/DDBJ databases">
        <authorList>
            <person name="Vignale AGUSTIN F."/>
            <person name="Sosa J E."/>
            <person name="Modenutti C."/>
        </authorList>
    </citation>
    <scope>NUCLEOTIDE SEQUENCE [LARGE SCALE GENOMIC DNA]</scope>
</reference>
<evidence type="ECO:0000256" key="2">
    <source>
        <dbReference type="ARBA" id="ARBA00009800"/>
    </source>
</evidence>
<proteinExistence type="inferred from homology"/>
<dbReference type="SUPFAM" id="SSF51445">
    <property type="entry name" value="(Trans)glycosidases"/>
    <property type="match status" value="1"/>
</dbReference>
<evidence type="ECO:0000256" key="8">
    <source>
        <dbReference type="ARBA" id="ARBA00023228"/>
    </source>
</evidence>